<dbReference type="SMART" id="SM00345">
    <property type="entry name" value="HTH_GNTR"/>
    <property type="match status" value="1"/>
</dbReference>
<comment type="caution">
    <text evidence="5">The sequence shown here is derived from an EMBL/GenBank/DDBJ whole genome shotgun (WGS) entry which is preliminary data.</text>
</comment>
<dbReference type="Proteomes" id="UP000033874">
    <property type="component" value="Unassembled WGS sequence"/>
</dbReference>
<dbReference type="AlphaFoldDB" id="A0A0M3ART8"/>
<reference evidence="5 6" key="1">
    <citation type="submission" date="2015-04" db="EMBL/GenBank/DDBJ databases">
        <title>Genome sequence of aromatic hydrocarbons-degrading Sphingobium chungbukense DJ77.</title>
        <authorList>
            <person name="Kim Y.-C."/>
            <person name="Chae J.-C."/>
        </authorList>
    </citation>
    <scope>NUCLEOTIDE SEQUENCE [LARGE SCALE GENOMIC DNA]</scope>
    <source>
        <strain evidence="5 6">DJ77</strain>
    </source>
</reference>
<protein>
    <recommendedName>
        <fullName evidence="4">HTH gntR-type domain-containing protein</fullName>
    </recommendedName>
</protein>
<dbReference type="PANTHER" id="PTHR43537">
    <property type="entry name" value="TRANSCRIPTIONAL REGULATOR, GNTR FAMILY"/>
    <property type="match status" value="1"/>
</dbReference>
<evidence type="ECO:0000313" key="6">
    <source>
        <dbReference type="Proteomes" id="UP000033874"/>
    </source>
</evidence>
<dbReference type="InterPro" id="IPR036388">
    <property type="entry name" value="WH-like_DNA-bd_sf"/>
</dbReference>
<dbReference type="Pfam" id="PF07729">
    <property type="entry name" value="FCD"/>
    <property type="match status" value="1"/>
</dbReference>
<keyword evidence="3" id="KW-0804">Transcription</keyword>
<dbReference type="PANTHER" id="PTHR43537:SF20">
    <property type="entry name" value="HTH-TYPE TRANSCRIPTIONAL REPRESSOR GLAR"/>
    <property type="match status" value="1"/>
</dbReference>
<sequence length="239" mass="27027">MMASKIYLDSDRVEEARGKSQSAYAYEILRIRILRGVHAPGEKLRIQELATEFDVSPGAMREALSRLVPEQLVVAREQRGFHVAPLSIEDLEDLTDLRCSIEAIALRRSVERGDVNWEAGILAAAHRLRGTAYPQNYDPVAEEEWRLRHTAFHAALVAACGSRRLTALHAQLYEQSERYRSLSAPAEPNRDVEKEHHALVDLALARDADGLVAAMEHHLRFTTQLVVQSFNQRSEQLQK</sequence>
<dbReference type="GO" id="GO:0003700">
    <property type="term" value="F:DNA-binding transcription factor activity"/>
    <property type="evidence" value="ECO:0007669"/>
    <property type="project" value="InterPro"/>
</dbReference>
<feature type="domain" description="HTH gntR-type" evidence="4">
    <location>
        <begin position="19"/>
        <end position="86"/>
    </location>
</feature>
<dbReference type="PATRIC" id="fig|56193.3.peg.3091"/>
<keyword evidence="6" id="KW-1185">Reference proteome</keyword>
<keyword evidence="1" id="KW-0805">Transcription regulation</keyword>
<dbReference type="InterPro" id="IPR008920">
    <property type="entry name" value="TF_FadR/GntR_C"/>
</dbReference>
<dbReference type="GO" id="GO:0003677">
    <property type="term" value="F:DNA binding"/>
    <property type="evidence" value="ECO:0007669"/>
    <property type="project" value="UniProtKB-KW"/>
</dbReference>
<dbReference type="InterPro" id="IPR036390">
    <property type="entry name" value="WH_DNA-bd_sf"/>
</dbReference>
<dbReference type="PROSITE" id="PS50949">
    <property type="entry name" value="HTH_GNTR"/>
    <property type="match status" value="1"/>
</dbReference>
<gene>
    <name evidence="5" type="ORF">YP76_14790</name>
</gene>
<name>A0A0M3ART8_9SPHN</name>
<dbReference type="EMBL" id="LBIC01000006">
    <property type="protein sequence ID" value="KKW91636.1"/>
    <property type="molecule type" value="Genomic_DNA"/>
</dbReference>
<dbReference type="SUPFAM" id="SSF46785">
    <property type="entry name" value="Winged helix' DNA-binding domain"/>
    <property type="match status" value="1"/>
</dbReference>
<evidence type="ECO:0000256" key="1">
    <source>
        <dbReference type="ARBA" id="ARBA00023015"/>
    </source>
</evidence>
<dbReference type="InterPro" id="IPR011711">
    <property type="entry name" value="GntR_C"/>
</dbReference>
<dbReference type="SUPFAM" id="SSF48008">
    <property type="entry name" value="GntR ligand-binding domain-like"/>
    <property type="match status" value="1"/>
</dbReference>
<dbReference type="InterPro" id="IPR000524">
    <property type="entry name" value="Tscrpt_reg_HTH_GntR"/>
</dbReference>
<evidence type="ECO:0000256" key="3">
    <source>
        <dbReference type="ARBA" id="ARBA00023163"/>
    </source>
</evidence>
<dbReference type="Pfam" id="PF00392">
    <property type="entry name" value="GntR"/>
    <property type="match status" value="1"/>
</dbReference>
<evidence type="ECO:0000313" key="5">
    <source>
        <dbReference type="EMBL" id="KKW91636.1"/>
    </source>
</evidence>
<dbReference type="Gene3D" id="1.10.10.10">
    <property type="entry name" value="Winged helix-like DNA-binding domain superfamily/Winged helix DNA-binding domain"/>
    <property type="match status" value="1"/>
</dbReference>
<dbReference type="SMART" id="SM00895">
    <property type="entry name" value="FCD"/>
    <property type="match status" value="1"/>
</dbReference>
<evidence type="ECO:0000259" key="4">
    <source>
        <dbReference type="PROSITE" id="PS50949"/>
    </source>
</evidence>
<dbReference type="Gene3D" id="1.20.120.530">
    <property type="entry name" value="GntR ligand-binding domain-like"/>
    <property type="match status" value="1"/>
</dbReference>
<dbReference type="RefSeq" id="WP_046764363.1">
    <property type="nucleotide sequence ID" value="NZ_LBIC01000006.1"/>
</dbReference>
<dbReference type="STRING" id="56193.YP76_14790"/>
<keyword evidence="2" id="KW-0238">DNA-binding</keyword>
<proteinExistence type="predicted"/>
<accession>A0A0M3ART8</accession>
<organism evidence="5 6">
    <name type="scientific">Sphingobium chungbukense</name>
    <dbReference type="NCBI Taxonomy" id="56193"/>
    <lineage>
        <taxon>Bacteria</taxon>
        <taxon>Pseudomonadati</taxon>
        <taxon>Pseudomonadota</taxon>
        <taxon>Alphaproteobacteria</taxon>
        <taxon>Sphingomonadales</taxon>
        <taxon>Sphingomonadaceae</taxon>
        <taxon>Sphingobium</taxon>
    </lineage>
</organism>
<evidence type="ECO:0000256" key="2">
    <source>
        <dbReference type="ARBA" id="ARBA00023125"/>
    </source>
</evidence>